<comment type="caution">
    <text evidence="1">The sequence shown here is derived from an EMBL/GenBank/DDBJ whole genome shotgun (WGS) entry which is preliminary data.</text>
</comment>
<dbReference type="AlphaFoldDB" id="A0A8S1LGE0"/>
<reference evidence="1" key="1">
    <citation type="submission" date="2021-01" db="EMBL/GenBank/DDBJ databases">
        <authorList>
            <consortium name="Genoscope - CEA"/>
            <person name="William W."/>
        </authorList>
    </citation>
    <scope>NUCLEOTIDE SEQUENCE</scope>
</reference>
<dbReference type="Proteomes" id="UP000692954">
    <property type="component" value="Unassembled WGS sequence"/>
</dbReference>
<evidence type="ECO:0000313" key="2">
    <source>
        <dbReference type="Proteomes" id="UP000692954"/>
    </source>
</evidence>
<protein>
    <submittedName>
        <fullName evidence="1">Uncharacterized protein</fullName>
    </submittedName>
</protein>
<accession>A0A8S1LGE0</accession>
<proteinExistence type="predicted"/>
<evidence type="ECO:0000313" key="1">
    <source>
        <dbReference type="EMBL" id="CAD8067188.1"/>
    </source>
</evidence>
<dbReference type="EMBL" id="CAJJDN010000022">
    <property type="protein sequence ID" value="CAD8067188.1"/>
    <property type="molecule type" value="Genomic_DNA"/>
</dbReference>
<organism evidence="1 2">
    <name type="scientific">Paramecium sonneborni</name>
    <dbReference type="NCBI Taxonomy" id="65129"/>
    <lineage>
        <taxon>Eukaryota</taxon>
        <taxon>Sar</taxon>
        <taxon>Alveolata</taxon>
        <taxon>Ciliophora</taxon>
        <taxon>Intramacronucleata</taxon>
        <taxon>Oligohymenophorea</taxon>
        <taxon>Peniculida</taxon>
        <taxon>Parameciidae</taxon>
        <taxon>Paramecium</taxon>
    </lineage>
</organism>
<sequence length="90" mass="9998">MSDDSESLEFPNTPFYSFNISVGLTLSLTKLCASKCRLFKPDLGVKLNDNDVQCIQNCAAAINNNYSTFSSQLKESINFEDSLGAFEQEE</sequence>
<name>A0A8S1LGE0_9CILI</name>
<gene>
    <name evidence="1" type="ORF">PSON_ATCC_30995.1.T0220320</name>
</gene>
<keyword evidence="2" id="KW-1185">Reference proteome</keyword>